<dbReference type="InterPro" id="IPR002938">
    <property type="entry name" value="FAD-bd"/>
</dbReference>
<dbReference type="AlphaFoldDB" id="A0A9N8DE93"/>
<keyword evidence="1" id="KW-0560">Oxidoreductase</keyword>
<dbReference type="OrthoDB" id="47494at2759"/>
<keyword evidence="3" id="KW-0812">Transmembrane</keyword>
<protein>
    <submittedName>
        <fullName evidence="5">Heptyl-3-hydroxy-4(1H)-quinolone synthase</fullName>
    </submittedName>
</protein>
<keyword evidence="6" id="KW-1185">Reference proteome</keyword>
<organism evidence="5 6">
    <name type="scientific">Seminavis robusta</name>
    <dbReference type="NCBI Taxonomy" id="568900"/>
    <lineage>
        <taxon>Eukaryota</taxon>
        <taxon>Sar</taxon>
        <taxon>Stramenopiles</taxon>
        <taxon>Ochrophyta</taxon>
        <taxon>Bacillariophyta</taxon>
        <taxon>Bacillariophyceae</taxon>
        <taxon>Bacillariophycidae</taxon>
        <taxon>Naviculales</taxon>
        <taxon>Naviculaceae</taxon>
        <taxon>Seminavis</taxon>
    </lineage>
</organism>
<reference evidence="5" key="1">
    <citation type="submission" date="2020-06" db="EMBL/GenBank/DDBJ databases">
        <authorList>
            <consortium name="Plant Systems Biology data submission"/>
        </authorList>
    </citation>
    <scope>NUCLEOTIDE SEQUENCE</scope>
    <source>
        <strain evidence="5">D6</strain>
    </source>
</reference>
<dbReference type="SUPFAM" id="SSF51905">
    <property type="entry name" value="FAD/NAD(P)-binding domain"/>
    <property type="match status" value="1"/>
</dbReference>
<dbReference type="GO" id="GO:0004497">
    <property type="term" value="F:monooxygenase activity"/>
    <property type="evidence" value="ECO:0007669"/>
    <property type="project" value="UniProtKB-KW"/>
</dbReference>
<dbReference type="Pfam" id="PF01494">
    <property type="entry name" value="FAD_binding_3"/>
    <property type="match status" value="2"/>
</dbReference>
<evidence type="ECO:0000256" key="1">
    <source>
        <dbReference type="ARBA" id="ARBA00023002"/>
    </source>
</evidence>
<name>A0A9N8DE93_9STRA</name>
<feature type="transmembrane region" description="Helical" evidence="3">
    <location>
        <begin position="12"/>
        <end position="33"/>
    </location>
</feature>
<dbReference type="Gene3D" id="3.50.50.60">
    <property type="entry name" value="FAD/NAD(P)-binding domain"/>
    <property type="match status" value="1"/>
</dbReference>
<dbReference type="PRINTS" id="PR00420">
    <property type="entry name" value="RNGMNOXGNASE"/>
</dbReference>
<comment type="caution">
    <text evidence="5">The sequence shown here is derived from an EMBL/GenBank/DDBJ whole genome shotgun (WGS) entry which is preliminary data.</text>
</comment>
<feature type="domain" description="FAD-binding" evidence="4">
    <location>
        <begin position="11"/>
        <end position="192"/>
    </location>
</feature>
<evidence type="ECO:0000259" key="4">
    <source>
        <dbReference type="Pfam" id="PF01494"/>
    </source>
</evidence>
<proteinExistence type="predicted"/>
<evidence type="ECO:0000256" key="3">
    <source>
        <dbReference type="SAM" id="Phobius"/>
    </source>
</evidence>
<dbReference type="Proteomes" id="UP001153069">
    <property type="component" value="Unassembled WGS sequence"/>
</dbReference>
<evidence type="ECO:0000256" key="2">
    <source>
        <dbReference type="ARBA" id="ARBA00023033"/>
    </source>
</evidence>
<dbReference type="PANTHER" id="PTHR13789:SF309">
    <property type="entry name" value="PUTATIVE (AFU_ORTHOLOGUE AFUA_6G14510)-RELATED"/>
    <property type="match status" value="1"/>
</dbReference>
<gene>
    <name evidence="5" type="ORF">SEMRO_53_G031560.1</name>
</gene>
<sequence length="437" mass="48024">MADATASTSNNVVIVGAGLAGLSLALGLTSGTIKNSAGKDNDRWRVHLVEKQFNFSRTGATFGLQPNGQKALKELAPGIVEELNQVGLFIPQSGGTMLGWWNVRDALLARVQQEASKPDGTAKISLHTGYLLQDVLDSEDGVNVTFQKHKKQADSNSIEQAGDSNLLTLQASILIGADGVNSSVRDHLGLPKAKWTNVVMWRSRLYIPPNKDDPKSTPAADILRPYLDIPIVPLGVRLRGCTNYAFFNFHQKTPGTMALVANYKLDQEQADKSMQQFVPGTSVQSFLEAQADDEKEVQEIRAMAELCDHDGLHHPIKQKVVVLPEEDGKGWGGKGRITLLGDAAHALRPASGQGGSMAFEDAVVLCRVLQKKFGSSKQDQAPTKTEIEQALQEYENTRLPRVRKLWVDQWERAEATYKNITVKPWDEEFSNWVFQGV</sequence>
<keyword evidence="3" id="KW-0472">Membrane</keyword>
<feature type="domain" description="FAD-binding" evidence="4">
    <location>
        <begin position="332"/>
        <end position="404"/>
    </location>
</feature>
<evidence type="ECO:0000313" key="6">
    <source>
        <dbReference type="Proteomes" id="UP001153069"/>
    </source>
</evidence>
<accession>A0A9N8DE93</accession>
<dbReference type="InterPro" id="IPR050493">
    <property type="entry name" value="FAD-dep_Monooxygenase_BioMet"/>
</dbReference>
<dbReference type="GO" id="GO:0071949">
    <property type="term" value="F:FAD binding"/>
    <property type="evidence" value="ECO:0007669"/>
    <property type="project" value="InterPro"/>
</dbReference>
<dbReference type="EMBL" id="CAICTM010000052">
    <property type="protein sequence ID" value="CAB9499096.1"/>
    <property type="molecule type" value="Genomic_DNA"/>
</dbReference>
<keyword evidence="2" id="KW-0503">Monooxygenase</keyword>
<keyword evidence="3" id="KW-1133">Transmembrane helix</keyword>
<dbReference type="InterPro" id="IPR036188">
    <property type="entry name" value="FAD/NAD-bd_sf"/>
</dbReference>
<dbReference type="PANTHER" id="PTHR13789">
    <property type="entry name" value="MONOOXYGENASE"/>
    <property type="match status" value="1"/>
</dbReference>
<evidence type="ECO:0000313" key="5">
    <source>
        <dbReference type="EMBL" id="CAB9499096.1"/>
    </source>
</evidence>